<organism evidence="2 3">
    <name type="scientific">Oceanimonas doudoroffii</name>
    <dbReference type="NCBI Taxonomy" id="84158"/>
    <lineage>
        <taxon>Bacteria</taxon>
        <taxon>Pseudomonadati</taxon>
        <taxon>Pseudomonadota</taxon>
        <taxon>Gammaproteobacteria</taxon>
        <taxon>Aeromonadales</taxon>
        <taxon>Aeromonadaceae</taxon>
        <taxon>Oceanimonas</taxon>
    </lineage>
</organism>
<keyword evidence="1" id="KW-0732">Signal</keyword>
<evidence type="ECO:0000313" key="3">
    <source>
        <dbReference type="Proteomes" id="UP000242757"/>
    </source>
</evidence>
<comment type="caution">
    <text evidence="2">The sequence shown here is derived from an EMBL/GenBank/DDBJ whole genome shotgun (WGS) entry which is preliminary data.</text>
</comment>
<dbReference type="EMBL" id="NBIM01000001">
    <property type="protein sequence ID" value="OXY82475.1"/>
    <property type="molecule type" value="Genomic_DNA"/>
</dbReference>
<feature type="chain" id="PRO_5012534032" evidence="1">
    <location>
        <begin position="21"/>
        <end position="186"/>
    </location>
</feature>
<sequence length="186" mass="20795">MPLLILHLLFMLLLPGTVRAVTDDDAWQALQQGRAMLLMRHANAPGIGDPPGYVLGRCNTQRNLDARGRAQAEAWGERLRQHGITRARVYSSQFCRSLDTARLLNVGEVIPAPELNSFFSRRSRRSEQTRSLRRFVANIEPGLPVVLVSHQVNITALTNRFPASGEALILALPLEERVRIMASIRP</sequence>
<name>A0A233RGG2_9GAMM</name>
<dbReference type="OrthoDB" id="8685508at2"/>
<evidence type="ECO:0000313" key="2">
    <source>
        <dbReference type="EMBL" id="OXY82475.1"/>
    </source>
</evidence>
<accession>A0A233RGG2</accession>
<dbReference type="AlphaFoldDB" id="A0A233RGG2"/>
<dbReference type="CDD" id="cd07067">
    <property type="entry name" value="HP_PGM_like"/>
    <property type="match status" value="1"/>
</dbReference>
<dbReference type="InterPro" id="IPR013078">
    <property type="entry name" value="His_Pase_superF_clade-1"/>
</dbReference>
<feature type="signal peptide" evidence="1">
    <location>
        <begin position="1"/>
        <end position="20"/>
    </location>
</feature>
<reference evidence="2 3" key="1">
    <citation type="submission" date="2017-08" db="EMBL/GenBank/DDBJ databases">
        <title>A Genome Sequence of Oceanimonas doudoroffii ATCC 27123T.</title>
        <authorList>
            <person name="Brennan M.A."/>
            <person name="Maclea K.S."/>
            <person name="Mcclelland W.D."/>
            <person name="Trachtenberg A.M."/>
        </authorList>
    </citation>
    <scope>NUCLEOTIDE SEQUENCE [LARGE SCALE GENOMIC DNA]</scope>
    <source>
        <strain evidence="2 3">ATCC 27123</strain>
    </source>
</reference>
<dbReference type="Pfam" id="PF00300">
    <property type="entry name" value="His_Phos_1"/>
    <property type="match status" value="1"/>
</dbReference>
<dbReference type="InterPro" id="IPR029033">
    <property type="entry name" value="His_PPase_superfam"/>
</dbReference>
<gene>
    <name evidence="2" type="ORF">B6S08_02800</name>
</gene>
<dbReference type="Proteomes" id="UP000242757">
    <property type="component" value="Unassembled WGS sequence"/>
</dbReference>
<dbReference type="RefSeq" id="WP_094199256.1">
    <property type="nucleotide sequence ID" value="NZ_NBIM01000001.1"/>
</dbReference>
<keyword evidence="3" id="KW-1185">Reference proteome</keyword>
<proteinExistence type="predicted"/>
<evidence type="ECO:0000256" key="1">
    <source>
        <dbReference type="SAM" id="SignalP"/>
    </source>
</evidence>
<dbReference type="SUPFAM" id="SSF53254">
    <property type="entry name" value="Phosphoglycerate mutase-like"/>
    <property type="match status" value="1"/>
</dbReference>
<dbReference type="Gene3D" id="3.40.50.1240">
    <property type="entry name" value="Phosphoglycerate mutase-like"/>
    <property type="match status" value="1"/>
</dbReference>
<protein>
    <submittedName>
        <fullName evidence="2">Histidine phosphatase family protein</fullName>
    </submittedName>
</protein>